<organism evidence="2 3">
    <name type="scientific">Flavobacterium chilense</name>
    <dbReference type="NCBI Taxonomy" id="946677"/>
    <lineage>
        <taxon>Bacteria</taxon>
        <taxon>Pseudomonadati</taxon>
        <taxon>Bacteroidota</taxon>
        <taxon>Flavobacteriia</taxon>
        <taxon>Flavobacteriales</taxon>
        <taxon>Flavobacteriaceae</taxon>
        <taxon>Flavobacterium</taxon>
    </lineage>
</organism>
<keyword evidence="1" id="KW-0812">Transmembrane</keyword>
<dbReference type="STRING" id="946677.SAMN05444484_101891"/>
<protein>
    <submittedName>
        <fullName evidence="2">Uncharacterized protein</fullName>
    </submittedName>
</protein>
<feature type="transmembrane region" description="Helical" evidence="1">
    <location>
        <begin position="56"/>
        <end position="75"/>
    </location>
</feature>
<feature type="transmembrane region" description="Helical" evidence="1">
    <location>
        <begin position="95"/>
        <end position="114"/>
    </location>
</feature>
<dbReference type="EMBL" id="FRBT01000001">
    <property type="protein sequence ID" value="SHL25939.1"/>
    <property type="molecule type" value="Genomic_DNA"/>
</dbReference>
<evidence type="ECO:0000313" key="2">
    <source>
        <dbReference type="EMBL" id="SHL25939.1"/>
    </source>
</evidence>
<feature type="transmembrane region" description="Helical" evidence="1">
    <location>
        <begin position="26"/>
        <end position="50"/>
    </location>
</feature>
<gene>
    <name evidence="2" type="ORF">SAMN05444484_101891</name>
</gene>
<reference evidence="3" key="1">
    <citation type="submission" date="2016-11" db="EMBL/GenBank/DDBJ databases">
        <authorList>
            <person name="Varghese N."/>
            <person name="Submissions S."/>
        </authorList>
    </citation>
    <scope>NUCLEOTIDE SEQUENCE [LARGE SCALE GENOMIC DNA]</scope>
    <source>
        <strain evidence="3">DSM 24724</strain>
    </source>
</reference>
<dbReference type="RefSeq" id="WP_068841283.1">
    <property type="nucleotide sequence ID" value="NZ_FRBT01000001.1"/>
</dbReference>
<keyword evidence="3" id="KW-1185">Reference proteome</keyword>
<proteinExistence type="predicted"/>
<dbReference type="AlphaFoldDB" id="A0A1M6Z6J4"/>
<keyword evidence="1" id="KW-0472">Membrane</keyword>
<keyword evidence="1" id="KW-1133">Transmembrane helix</keyword>
<accession>A0A1M6Z6J4</accession>
<name>A0A1M6Z6J4_9FLAO</name>
<evidence type="ECO:0000313" key="3">
    <source>
        <dbReference type="Proteomes" id="UP000184028"/>
    </source>
</evidence>
<dbReference type="Proteomes" id="UP000184028">
    <property type="component" value="Unassembled WGS sequence"/>
</dbReference>
<evidence type="ECO:0000256" key="1">
    <source>
        <dbReference type="SAM" id="Phobius"/>
    </source>
</evidence>
<sequence>MRKITEPVFIYFSKMYIHFYEDKKDYWAIFPSVILATLFTLNLQTIFFYLNKIEGVNIDFGLWFPISIAVFFLLLYRNIKYEYVKNYKMSIKTKWVISILILIDLVMVFVFANISRNGKFMW</sequence>